<name>A0A6C0JI76_9ZZZZ</name>
<evidence type="ECO:0000256" key="1">
    <source>
        <dbReference type="SAM" id="Coils"/>
    </source>
</evidence>
<accession>A0A6C0JI76</accession>
<sequence length="160" mass="19041">MSNDDQNTQNILMSPLLSERFNNIENKLESIKNDYIDINDKFNTILELLVENSKRWDENKKEYIQLLEKNHELSQRNFDILKENNSIFNETLKKTSNNDYMASVFDKLEKNNNKIMNNIGDMNARYYNRYWRTSGNNTIMQPPLNSGISSILPWFSFQKK</sequence>
<keyword evidence="1" id="KW-0175">Coiled coil</keyword>
<dbReference type="EMBL" id="MN740374">
    <property type="protein sequence ID" value="QHU03334.1"/>
    <property type="molecule type" value="Genomic_DNA"/>
</dbReference>
<evidence type="ECO:0000313" key="2">
    <source>
        <dbReference type="EMBL" id="QHU03334.1"/>
    </source>
</evidence>
<protein>
    <submittedName>
        <fullName evidence="2">Uncharacterized protein</fullName>
    </submittedName>
</protein>
<feature type="coiled-coil region" evidence="1">
    <location>
        <begin position="21"/>
        <end position="125"/>
    </location>
</feature>
<dbReference type="AlphaFoldDB" id="A0A6C0JI76"/>
<proteinExistence type="predicted"/>
<reference evidence="2" key="1">
    <citation type="journal article" date="2020" name="Nature">
        <title>Giant virus diversity and host interactions through global metagenomics.</title>
        <authorList>
            <person name="Schulz F."/>
            <person name="Roux S."/>
            <person name="Paez-Espino D."/>
            <person name="Jungbluth S."/>
            <person name="Walsh D.A."/>
            <person name="Denef V.J."/>
            <person name="McMahon K.D."/>
            <person name="Konstantinidis K.T."/>
            <person name="Eloe-Fadrosh E.A."/>
            <person name="Kyrpides N.C."/>
            <person name="Woyke T."/>
        </authorList>
    </citation>
    <scope>NUCLEOTIDE SEQUENCE</scope>
    <source>
        <strain evidence="2">GVMAG-M-3300026093-6</strain>
    </source>
</reference>
<organism evidence="2">
    <name type="scientific">viral metagenome</name>
    <dbReference type="NCBI Taxonomy" id="1070528"/>
    <lineage>
        <taxon>unclassified sequences</taxon>
        <taxon>metagenomes</taxon>
        <taxon>organismal metagenomes</taxon>
    </lineage>
</organism>